<evidence type="ECO:0000256" key="3">
    <source>
        <dbReference type="ARBA" id="ARBA00023180"/>
    </source>
</evidence>
<sequence length="174" mass="20104">MFLGKMENSRKIVWCLMLIMMGIVFAESRNTVLHRVGGGRNSWVPNINFTEWSSHEQFYVGDWLYFGFDKQLYNVLEVNKTSYDNCIDKDFITNITRGGRDVFNLTEAKPFYFLSGRGYCSKGMKVRVCVYDYEPPLAAPLLVYNGYPRIICSRGIQHVLLAAALVCFSLFKYI</sequence>
<evidence type="ECO:0000313" key="8">
    <source>
        <dbReference type="EMBL" id="KAG6678686.1"/>
    </source>
</evidence>
<keyword evidence="1 6" id="KW-0732">Signal</keyword>
<feature type="signal peptide" evidence="6">
    <location>
        <begin position="1"/>
        <end position="26"/>
    </location>
</feature>
<dbReference type="Proteomes" id="UP000811246">
    <property type="component" value="Chromosome 14"/>
</dbReference>
<dbReference type="GO" id="GO:0005886">
    <property type="term" value="C:plasma membrane"/>
    <property type="evidence" value="ECO:0007669"/>
    <property type="project" value="TreeGrafter"/>
</dbReference>
<comment type="similarity">
    <text evidence="4">Belongs to the early nodulin-like (ENODL) family.</text>
</comment>
<dbReference type="PANTHER" id="PTHR33021">
    <property type="entry name" value="BLUE COPPER PROTEIN"/>
    <property type="match status" value="1"/>
</dbReference>
<evidence type="ECO:0000259" key="7">
    <source>
        <dbReference type="PROSITE" id="PS51485"/>
    </source>
</evidence>
<proteinExistence type="inferred from homology"/>
<protein>
    <recommendedName>
        <fullName evidence="7">Phytocyanin domain-containing protein</fullName>
    </recommendedName>
</protein>
<evidence type="ECO:0000256" key="4">
    <source>
        <dbReference type="ARBA" id="ARBA00035011"/>
    </source>
</evidence>
<evidence type="ECO:0000256" key="2">
    <source>
        <dbReference type="ARBA" id="ARBA00023157"/>
    </source>
</evidence>
<dbReference type="GO" id="GO:0009055">
    <property type="term" value="F:electron transfer activity"/>
    <property type="evidence" value="ECO:0007669"/>
    <property type="project" value="InterPro"/>
</dbReference>
<dbReference type="InterPro" id="IPR003245">
    <property type="entry name" value="Phytocyanin_dom"/>
</dbReference>
<organism evidence="8 9">
    <name type="scientific">Carya illinoinensis</name>
    <name type="common">Pecan</name>
    <dbReference type="NCBI Taxonomy" id="32201"/>
    <lineage>
        <taxon>Eukaryota</taxon>
        <taxon>Viridiplantae</taxon>
        <taxon>Streptophyta</taxon>
        <taxon>Embryophyta</taxon>
        <taxon>Tracheophyta</taxon>
        <taxon>Spermatophyta</taxon>
        <taxon>Magnoliopsida</taxon>
        <taxon>eudicotyledons</taxon>
        <taxon>Gunneridae</taxon>
        <taxon>Pentapetalae</taxon>
        <taxon>rosids</taxon>
        <taxon>fabids</taxon>
        <taxon>Fagales</taxon>
        <taxon>Juglandaceae</taxon>
        <taxon>Carya</taxon>
    </lineage>
</organism>
<dbReference type="FunFam" id="2.60.40.420:FF:000018">
    <property type="entry name" value="Lamin-like protein"/>
    <property type="match status" value="1"/>
</dbReference>
<dbReference type="PANTHER" id="PTHR33021:SF262">
    <property type="entry name" value="EARLY NODULIN-LIKE PROTEIN 20"/>
    <property type="match status" value="1"/>
</dbReference>
<feature type="domain" description="Phytocyanin" evidence="7">
    <location>
        <begin position="32"/>
        <end position="132"/>
    </location>
</feature>
<evidence type="ECO:0000313" key="9">
    <source>
        <dbReference type="Proteomes" id="UP000811246"/>
    </source>
</evidence>
<comment type="caution">
    <text evidence="8">The sequence shown here is derived from an EMBL/GenBank/DDBJ whole genome shotgun (WGS) entry which is preliminary data.</text>
</comment>
<keyword evidence="2" id="KW-1015">Disulfide bond</keyword>
<dbReference type="AlphaFoldDB" id="A0A922D985"/>
<gene>
    <name evidence="8" type="ORF">I3842_14G093000</name>
</gene>
<feature type="chain" id="PRO_5036782492" description="Phytocyanin domain-containing protein" evidence="6">
    <location>
        <begin position="27"/>
        <end position="174"/>
    </location>
</feature>
<dbReference type="PROSITE" id="PS51485">
    <property type="entry name" value="PHYTOCYANIN"/>
    <property type="match status" value="1"/>
</dbReference>
<reference evidence="8" key="1">
    <citation type="submission" date="2021-01" db="EMBL/GenBank/DDBJ databases">
        <authorList>
            <person name="Lovell J.T."/>
            <person name="Bentley N."/>
            <person name="Bhattarai G."/>
            <person name="Jenkins J.W."/>
            <person name="Sreedasyam A."/>
            <person name="Alarcon Y."/>
            <person name="Bock C."/>
            <person name="Boston L."/>
            <person name="Carlson J."/>
            <person name="Cervantes K."/>
            <person name="Clermont K."/>
            <person name="Krom N."/>
            <person name="Kubenka K."/>
            <person name="Mamidi S."/>
            <person name="Mattison C."/>
            <person name="Monteros M."/>
            <person name="Pisani C."/>
            <person name="Plott C."/>
            <person name="Rajasekar S."/>
            <person name="Rhein H.S."/>
            <person name="Rohla C."/>
            <person name="Song M."/>
            <person name="Hilaire R.S."/>
            <person name="Shu S."/>
            <person name="Wells L."/>
            <person name="Wang X."/>
            <person name="Webber J."/>
            <person name="Heerema R.J."/>
            <person name="Klein P."/>
            <person name="Conner P."/>
            <person name="Grauke L."/>
            <person name="Grimwood J."/>
            <person name="Schmutz J."/>
            <person name="Randall J.J."/>
        </authorList>
    </citation>
    <scope>NUCLEOTIDE SEQUENCE</scope>
    <source>
        <tissue evidence="8">Leaf</tissue>
    </source>
</reference>
<evidence type="ECO:0000256" key="5">
    <source>
        <dbReference type="ARBA" id="ARBA00037626"/>
    </source>
</evidence>
<dbReference type="InterPro" id="IPR039391">
    <property type="entry name" value="Phytocyanin-like"/>
</dbReference>
<dbReference type="EMBL" id="CM031838">
    <property type="protein sequence ID" value="KAG6678686.1"/>
    <property type="molecule type" value="Genomic_DNA"/>
</dbReference>
<dbReference type="Pfam" id="PF02298">
    <property type="entry name" value="Cu_bind_like"/>
    <property type="match status" value="1"/>
</dbReference>
<evidence type="ECO:0000256" key="1">
    <source>
        <dbReference type="ARBA" id="ARBA00022729"/>
    </source>
</evidence>
<keyword evidence="3" id="KW-0325">Glycoprotein</keyword>
<accession>A0A922D985</accession>
<evidence type="ECO:0000256" key="6">
    <source>
        <dbReference type="SAM" id="SignalP"/>
    </source>
</evidence>
<name>A0A922D985_CARIL</name>
<comment type="function">
    <text evidence="5">May act as a carbohydrate transporter.</text>
</comment>